<accession>A0ABV6G130</accession>
<dbReference type="PANTHER" id="PTHR33121:SF76">
    <property type="entry name" value="SIGNALING PROTEIN"/>
    <property type="match status" value="1"/>
</dbReference>
<feature type="domain" description="GGDEF" evidence="3">
    <location>
        <begin position="458"/>
        <end position="613"/>
    </location>
</feature>
<dbReference type="Gene3D" id="3.10.580.10">
    <property type="entry name" value="CBS-domain"/>
    <property type="match status" value="1"/>
</dbReference>
<dbReference type="RefSeq" id="WP_019949831.1">
    <property type="nucleotide sequence ID" value="NZ_JBHLVX010000013.1"/>
</dbReference>
<dbReference type="Pfam" id="PF00990">
    <property type="entry name" value="GGDEF"/>
    <property type="match status" value="1"/>
</dbReference>
<name>A0ABV6G130_9GAMM</name>
<dbReference type="SUPFAM" id="SSF54631">
    <property type="entry name" value="CBS-domain pair"/>
    <property type="match status" value="1"/>
</dbReference>
<sequence>MAYKRQATREQQTAREAPIHTGRCCDGAFDDIERLSQVLHYAFQPIVNVHTGRCHGVEALLRGYQSLGFDSAVALLDGARQSRRLDELEALLRELAFGAFARLEGLPGARLFLNVDNRSDCQQGLSPEALVEHLARHGLRPEQLVLELSERHDIMQQPSRLELLQACRRHHMRLAIDNFGVGHAGLMRLHDLRPDYLKIDRHFVAGLGGDHRRKLFVAHMASLAHTLGVEVIAEGVENEHEFHACCDIGSDLVQGHLIQHPLTACERLRDVYEHIADLRTTEGRSDDEESRFLSEQISQPPILRPEMLMTDALTMFRDHREHSFFPVIDDDERPLGVLHEQALRLSMYSPFGHALLKRHRVADQMARLVRVIPSAEAGTPLSRLLDLYHQQEDTTAGGEGVFATCEGRYQGLWRAATLIHAIQRRDMHRARDENPLTRLPGNRSIAREVAARLGRRAHPWCLVYFDLDNFKAFNDRYGFRQGDRVLMLFGQLLSAHFADSGCFVGHVGGDDFVLIMDIEDYDIARTRIAALQEDLRQEALQFYDEASRQRGYLDGTDRFGAPRRFPLLAVAAAALCLHPCRRSREESDIEACSALLKCVAKESDSGLGFASLR</sequence>
<evidence type="ECO:0000259" key="3">
    <source>
        <dbReference type="PROSITE" id="PS50887"/>
    </source>
</evidence>
<proteinExistence type="predicted"/>
<dbReference type="PROSITE" id="PS50887">
    <property type="entry name" value="GGDEF"/>
    <property type="match status" value="1"/>
</dbReference>
<dbReference type="InterPro" id="IPR001633">
    <property type="entry name" value="EAL_dom"/>
</dbReference>
<dbReference type="InterPro" id="IPR043128">
    <property type="entry name" value="Rev_trsase/Diguanyl_cyclase"/>
</dbReference>
<dbReference type="SMART" id="SM00267">
    <property type="entry name" value="GGDEF"/>
    <property type="match status" value="1"/>
</dbReference>
<dbReference type="SUPFAM" id="SSF55073">
    <property type="entry name" value="Nucleotide cyclase"/>
    <property type="match status" value="1"/>
</dbReference>
<evidence type="ECO:0000259" key="2">
    <source>
        <dbReference type="PROSITE" id="PS50883"/>
    </source>
</evidence>
<dbReference type="PANTHER" id="PTHR33121">
    <property type="entry name" value="CYCLIC DI-GMP PHOSPHODIESTERASE PDEF"/>
    <property type="match status" value="1"/>
</dbReference>
<feature type="domain" description="CBS" evidence="4">
    <location>
        <begin position="296"/>
        <end position="355"/>
    </location>
</feature>
<dbReference type="InterPro" id="IPR000644">
    <property type="entry name" value="CBS_dom"/>
</dbReference>
<evidence type="ECO:0000256" key="1">
    <source>
        <dbReference type="PROSITE-ProRule" id="PRU00703"/>
    </source>
</evidence>
<dbReference type="Pfam" id="PF00563">
    <property type="entry name" value="EAL"/>
    <property type="match status" value="1"/>
</dbReference>
<protein>
    <submittedName>
        <fullName evidence="5">EAL domain-containing protein</fullName>
    </submittedName>
</protein>
<dbReference type="InterPro" id="IPR000160">
    <property type="entry name" value="GGDEF_dom"/>
</dbReference>
<dbReference type="CDD" id="cd01949">
    <property type="entry name" value="GGDEF"/>
    <property type="match status" value="1"/>
</dbReference>
<dbReference type="NCBIfam" id="TIGR00254">
    <property type="entry name" value="GGDEF"/>
    <property type="match status" value="1"/>
</dbReference>
<reference evidence="5 6" key="1">
    <citation type="submission" date="2024-09" db="EMBL/GenBank/DDBJ databases">
        <authorList>
            <person name="Sun Q."/>
            <person name="Mori K."/>
        </authorList>
    </citation>
    <scope>NUCLEOTIDE SEQUENCE [LARGE SCALE GENOMIC DNA]</scope>
    <source>
        <strain evidence="5 6">CCM 7415</strain>
    </source>
</reference>
<feature type="domain" description="EAL" evidence="2">
    <location>
        <begin position="21"/>
        <end position="275"/>
    </location>
</feature>
<dbReference type="InterPro" id="IPR050706">
    <property type="entry name" value="Cyclic-di-GMP_PDE-like"/>
</dbReference>
<evidence type="ECO:0000313" key="5">
    <source>
        <dbReference type="EMBL" id="MFC0266994.1"/>
    </source>
</evidence>
<dbReference type="SMART" id="SM00052">
    <property type="entry name" value="EAL"/>
    <property type="match status" value="1"/>
</dbReference>
<dbReference type="Gene3D" id="3.20.20.450">
    <property type="entry name" value="EAL domain"/>
    <property type="match status" value="1"/>
</dbReference>
<organism evidence="5 6">
    <name type="scientific">Kushneria aurantia</name>
    <dbReference type="NCBI Taxonomy" id="504092"/>
    <lineage>
        <taxon>Bacteria</taxon>
        <taxon>Pseudomonadati</taxon>
        <taxon>Pseudomonadota</taxon>
        <taxon>Gammaproteobacteria</taxon>
        <taxon>Oceanospirillales</taxon>
        <taxon>Halomonadaceae</taxon>
        <taxon>Kushneria</taxon>
    </lineage>
</organism>
<dbReference type="PROSITE" id="PS50883">
    <property type="entry name" value="EAL"/>
    <property type="match status" value="1"/>
</dbReference>
<dbReference type="Pfam" id="PF00571">
    <property type="entry name" value="CBS"/>
    <property type="match status" value="1"/>
</dbReference>
<dbReference type="Proteomes" id="UP001589814">
    <property type="component" value="Unassembled WGS sequence"/>
</dbReference>
<dbReference type="InterPro" id="IPR035919">
    <property type="entry name" value="EAL_sf"/>
</dbReference>
<dbReference type="PROSITE" id="PS51371">
    <property type="entry name" value="CBS"/>
    <property type="match status" value="1"/>
</dbReference>
<dbReference type="InterPro" id="IPR029787">
    <property type="entry name" value="Nucleotide_cyclase"/>
</dbReference>
<gene>
    <name evidence="5" type="ORF">ACFFHW_03095</name>
</gene>
<dbReference type="InterPro" id="IPR046342">
    <property type="entry name" value="CBS_dom_sf"/>
</dbReference>
<dbReference type="SUPFAM" id="SSF141868">
    <property type="entry name" value="EAL domain-like"/>
    <property type="match status" value="1"/>
</dbReference>
<dbReference type="CDD" id="cd01948">
    <property type="entry name" value="EAL"/>
    <property type="match status" value="1"/>
</dbReference>
<dbReference type="EMBL" id="JBHLVX010000013">
    <property type="protein sequence ID" value="MFC0266994.1"/>
    <property type="molecule type" value="Genomic_DNA"/>
</dbReference>
<evidence type="ECO:0000313" key="6">
    <source>
        <dbReference type="Proteomes" id="UP001589814"/>
    </source>
</evidence>
<keyword evidence="6" id="KW-1185">Reference proteome</keyword>
<comment type="caution">
    <text evidence="5">The sequence shown here is derived from an EMBL/GenBank/DDBJ whole genome shotgun (WGS) entry which is preliminary data.</text>
</comment>
<dbReference type="Gene3D" id="3.30.70.270">
    <property type="match status" value="1"/>
</dbReference>
<evidence type="ECO:0000259" key="4">
    <source>
        <dbReference type="PROSITE" id="PS51371"/>
    </source>
</evidence>
<keyword evidence="1" id="KW-0129">CBS domain</keyword>